<reference evidence="9 10" key="1">
    <citation type="journal article" date="2014" name="Nat. Commun.">
        <title>Klebsormidium flaccidum genome reveals primary factors for plant terrestrial adaptation.</title>
        <authorList>
            <person name="Hori K."/>
            <person name="Maruyama F."/>
            <person name="Fujisawa T."/>
            <person name="Togashi T."/>
            <person name="Yamamoto N."/>
            <person name="Seo M."/>
            <person name="Sato S."/>
            <person name="Yamada T."/>
            <person name="Mori H."/>
            <person name="Tajima N."/>
            <person name="Moriyama T."/>
            <person name="Ikeuchi M."/>
            <person name="Watanabe M."/>
            <person name="Wada H."/>
            <person name="Kobayashi K."/>
            <person name="Saito M."/>
            <person name="Masuda T."/>
            <person name="Sasaki-Sekimoto Y."/>
            <person name="Mashiguchi K."/>
            <person name="Awai K."/>
            <person name="Shimojima M."/>
            <person name="Masuda S."/>
            <person name="Iwai M."/>
            <person name="Nobusawa T."/>
            <person name="Narise T."/>
            <person name="Kondo S."/>
            <person name="Saito H."/>
            <person name="Sato R."/>
            <person name="Murakawa M."/>
            <person name="Ihara Y."/>
            <person name="Oshima-Yamada Y."/>
            <person name="Ohtaka K."/>
            <person name="Satoh M."/>
            <person name="Sonobe K."/>
            <person name="Ishii M."/>
            <person name="Ohtani R."/>
            <person name="Kanamori-Sato M."/>
            <person name="Honoki R."/>
            <person name="Miyazaki D."/>
            <person name="Mochizuki H."/>
            <person name="Umetsu J."/>
            <person name="Higashi K."/>
            <person name="Shibata D."/>
            <person name="Kamiya Y."/>
            <person name="Sato N."/>
            <person name="Nakamura Y."/>
            <person name="Tabata S."/>
            <person name="Ida S."/>
            <person name="Kurokawa K."/>
            <person name="Ohta H."/>
        </authorList>
    </citation>
    <scope>NUCLEOTIDE SEQUENCE [LARGE SCALE GENOMIC DNA]</scope>
    <source>
        <strain evidence="9 10">NIES-2285</strain>
    </source>
</reference>
<dbReference type="SUPFAM" id="SSF49899">
    <property type="entry name" value="Concanavalin A-like lectins/glucanases"/>
    <property type="match status" value="1"/>
</dbReference>
<dbReference type="CDD" id="cd08996">
    <property type="entry name" value="GH32_FFase"/>
    <property type="match status" value="1"/>
</dbReference>
<proteinExistence type="inferred from homology"/>
<dbReference type="STRING" id="105231.A0A1Y1I719"/>
<dbReference type="InterPro" id="IPR013320">
    <property type="entry name" value="ConA-like_dom_sf"/>
</dbReference>
<dbReference type="Pfam" id="PF08244">
    <property type="entry name" value="Glyco_hydro_32C"/>
    <property type="match status" value="1"/>
</dbReference>
<protein>
    <recommendedName>
        <fullName evidence="2">beta-fructofuranosidase</fullName>
        <ecNumber evidence="2">3.2.1.26</ecNumber>
    </recommendedName>
</protein>
<dbReference type="OMA" id="YGINWEC"/>
<dbReference type="Pfam" id="PF00251">
    <property type="entry name" value="Glyco_hydro_32N"/>
    <property type="match status" value="1"/>
</dbReference>
<comment type="similarity">
    <text evidence="1 5">Belongs to the glycosyl hydrolase 32 family.</text>
</comment>
<evidence type="ECO:0000313" key="9">
    <source>
        <dbReference type="EMBL" id="GAQ85722.1"/>
    </source>
</evidence>
<dbReference type="OrthoDB" id="202537at2759"/>
<keyword evidence="4 5" id="KW-0326">Glycosidase</keyword>
<evidence type="ECO:0000259" key="7">
    <source>
        <dbReference type="Pfam" id="PF00251"/>
    </source>
</evidence>
<evidence type="ECO:0000313" key="10">
    <source>
        <dbReference type="Proteomes" id="UP000054558"/>
    </source>
</evidence>
<evidence type="ECO:0000256" key="2">
    <source>
        <dbReference type="ARBA" id="ARBA00012758"/>
    </source>
</evidence>
<evidence type="ECO:0000256" key="4">
    <source>
        <dbReference type="ARBA" id="ARBA00023295"/>
    </source>
</evidence>
<dbReference type="InterPro" id="IPR013189">
    <property type="entry name" value="Glyco_hydro_32_C"/>
</dbReference>
<dbReference type="InterPro" id="IPR023296">
    <property type="entry name" value="Glyco_hydro_beta-prop_sf"/>
</dbReference>
<dbReference type="InterPro" id="IPR013148">
    <property type="entry name" value="Glyco_hydro_32_N"/>
</dbReference>
<feature type="region of interest" description="Disordered" evidence="6">
    <location>
        <begin position="100"/>
        <end position="170"/>
    </location>
</feature>
<evidence type="ECO:0000256" key="3">
    <source>
        <dbReference type="ARBA" id="ARBA00022801"/>
    </source>
</evidence>
<gene>
    <name evidence="9" type="ORF">KFL_002500200</name>
</gene>
<dbReference type="EC" id="3.2.1.26" evidence="2"/>
<dbReference type="PANTHER" id="PTHR43101">
    <property type="entry name" value="BETA-FRUCTOSIDASE"/>
    <property type="match status" value="1"/>
</dbReference>
<evidence type="ECO:0000256" key="1">
    <source>
        <dbReference type="ARBA" id="ARBA00009902"/>
    </source>
</evidence>
<dbReference type="InterPro" id="IPR051214">
    <property type="entry name" value="GH32_Enzymes"/>
</dbReference>
<keyword evidence="3 5" id="KW-0378">Hydrolase</keyword>
<name>A0A1Y1I719_KLENI</name>
<dbReference type="PROSITE" id="PS00609">
    <property type="entry name" value="GLYCOSYL_HYDROL_F32"/>
    <property type="match status" value="1"/>
</dbReference>
<sequence>MLSAGVGTAWAAADLRTAALQGRTARPPEISHTDSRPFREPRVLPWAGRASLLSTPQYASRSLNCTNGSLGPVRCSGIWRVQNQPIYIATPSTPLINHRSFRGSFLEPNNGADEAPQRSKVVNRASHGESELSVADQPAILTPEPVLSEPEETPGEEPAGFEREEAEASVTIEGSLKEQILDLTFQSESESDSSESETEELPNLATRDLFGSAGGPDAPPADQPVLSATDPHRPSYHFQPESGFMNDPNGPVFIDNKYHIFYQFNPLRALWDWGVCWGHAVSTDLVHWEHRPVALTPTPNSYDQDGIFSGCCVNDQGVATILYTGVQIAGPESTVPVTSVSQLLGAAFSEVQCVATCKDDGTFIKHGPVISAPPAGLDLVGFRDPYVWREDDEWLMLLGSGIKEVGGTALLYRSPDLRQWDFVQPLIVGDHKESGTMWECPLLFKLGKWHVLCVSPDNPANPVLFWVGGFLNGHFIPVGPPKRLDLGNVVYAPNTCVDGKQRQLLWGWVQEVRDSEACVAAGYAGCLTLPRVVAISDDGELLQYPAEELSLLREAQLVRERRIPLGKYPRLYGVRTGCLEIQARFARGTADAVGIDIRELRTSMLPADEAPRVEDPVPLAATRAQRMLRTDPHEGVLVSYDFKRKWLEVAWWQPGPDQGPEARGELVSKGGALSLDEDEPLDLRVFLDRSVVEVFANNRACLTTRMYRAVIGVALIAKGGDAEVQSVDMWRMGSMRQEAEPELARAA</sequence>
<evidence type="ECO:0000256" key="6">
    <source>
        <dbReference type="SAM" id="MobiDB-lite"/>
    </source>
</evidence>
<dbReference type="AlphaFoldDB" id="A0A1Y1I719"/>
<dbReference type="GO" id="GO:0005975">
    <property type="term" value="P:carbohydrate metabolic process"/>
    <property type="evidence" value="ECO:0007669"/>
    <property type="project" value="InterPro"/>
</dbReference>
<organism evidence="9 10">
    <name type="scientific">Klebsormidium nitens</name>
    <name type="common">Green alga</name>
    <name type="synonym">Ulothrix nitens</name>
    <dbReference type="NCBI Taxonomy" id="105231"/>
    <lineage>
        <taxon>Eukaryota</taxon>
        <taxon>Viridiplantae</taxon>
        <taxon>Streptophyta</taxon>
        <taxon>Klebsormidiophyceae</taxon>
        <taxon>Klebsormidiales</taxon>
        <taxon>Klebsormidiaceae</taxon>
        <taxon>Klebsormidium</taxon>
    </lineage>
</organism>
<dbReference type="SUPFAM" id="SSF75005">
    <property type="entry name" value="Arabinanase/levansucrase/invertase"/>
    <property type="match status" value="1"/>
</dbReference>
<accession>A0A1Y1I719</accession>
<feature type="region of interest" description="Disordered" evidence="6">
    <location>
        <begin position="207"/>
        <end position="242"/>
    </location>
</feature>
<dbReference type="InterPro" id="IPR001362">
    <property type="entry name" value="Glyco_hydro_32"/>
</dbReference>
<dbReference type="GO" id="GO:0004575">
    <property type="term" value="F:sucrose alpha-glucosidase activity"/>
    <property type="evidence" value="ECO:0000318"/>
    <property type="project" value="GO_Central"/>
</dbReference>
<feature type="domain" description="Glycosyl hydrolase family 32 N-terminal" evidence="7">
    <location>
        <begin position="237"/>
        <end position="545"/>
    </location>
</feature>
<dbReference type="Gene3D" id="2.115.10.20">
    <property type="entry name" value="Glycosyl hydrolase domain, family 43"/>
    <property type="match status" value="1"/>
</dbReference>
<evidence type="ECO:0000256" key="5">
    <source>
        <dbReference type="RuleBase" id="RU362110"/>
    </source>
</evidence>
<dbReference type="Gene3D" id="2.60.120.560">
    <property type="entry name" value="Exo-inulinase, domain 1"/>
    <property type="match status" value="1"/>
</dbReference>
<keyword evidence="10" id="KW-1185">Reference proteome</keyword>
<dbReference type="SMART" id="SM00640">
    <property type="entry name" value="Glyco_32"/>
    <property type="match status" value="1"/>
</dbReference>
<evidence type="ECO:0000259" key="8">
    <source>
        <dbReference type="Pfam" id="PF08244"/>
    </source>
</evidence>
<dbReference type="Proteomes" id="UP000054558">
    <property type="component" value="Unassembled WGS sequence"/>
</dbReference>
<dbReference type="EMBL" id="DF237199">
    <property type="protein sequence ID" value="GAQ85722.1"/>
    <property type="molecule type" value="Genomic_DNA"/>
</dbReference>
<feature type="domain" description="Glycosyl hydrolase family 32 C-terminal" evidence="8">
    <location>
        <begin position="628"/>
        <end position="730"/>
    </location>
</feature>
<dbReference type="PANTHER" id="PTHR43101:SF1">
    <property type="entry name" value="BETA-FRUCTOSIDASE"/>
    <property type="match status" value="1"/>
</dbReference>
<dbReference type="InterPro" id="IPR018053">
    <property type="entry name" value="Glyco_hydro_32_AS"/>
</dbReference>